<evidence type="ECO:0000313" key="1">
    <source>
        <dbReference type="EMBL" id="KAK7078101.1"/>
    </source>
</evidence>
<accession>A0AAN8X8A0</accession>
<keyword evidence="2" id="KW-1185">Reference proteome</keyword>
<comment type="caution">
    <text evidence="1">The sequence shown here is derived from an EMBL/GenBank/DDBJ whole genome shotgun (WGS) entry which is preliminary data.</text>
</comment>
<dbReference type="AlphaFoldDB" id="A0AAN8X8A0"/>
<dbReference type="GO" id="GO:0006631">
    <property type="term" value="P:fatty acid metabolic process"/>
    <property type="evidence" value="ECO:0007669"/>
    <property type="project" value="TreeGrafter"/>
</dbReference>
<dbReference type="PANTHER" id="PTHR10824:SF4">
    <property type="entry name" value="ACYL-COENZYME A THIOESTERASE 1-LIKE"/>
    <property type="match status" value="1"/>
</dbReference>
<evidence type="ECO:0000313" key="2">
    <source>
        <dbReference type="Proteomes" id="UP001381693"/>
    </source>
</evidence>
<name>A0AAN8X8A0_HALRR</name>
<dbReference type="Proteomes" id="UP001381693">
    <property type="component" value="Unassembled WGS sequence"/>
</dbReference>
<protein>
    <submittedName>
        <fullName evidence="1">Acyl-coenzyme A amino acid N-acyltransferase 1</fullName>
    </submittedName>
</protein>
<reference evidence="1 2" key="1">
    <citation type="submission" date="2023-11" db="EMBL/GenBank/DDBJ databases">
        <title>Halocaridina rubra genome assembly.</title>
        <authorList>
            <person name="Smith C."/>
        </authorList>
    </citation>
    <scope>NUCLEOTIDE SEQUENCE [LARGE SCALE GENOMIC DNA]</scope>
    <source>
        <strain evidence="1">EP-1</strain>
        <tissue evidence="1">Whole</tissue>
    </source>
</reference>
<sequence>MFGVAGGLFEFRSALLASRGFSSLALAIFAYEDLPKELEEINISYIEEAVEYLLSHGK</sequence>
<dbReference type="InterPro" id="IPR029058">
    <property type="entry name" value="AB_hydrolase_fold"/>
</dbReference>
<feature type="non-terminal residue" evidence="1">
    <location>
        <position position="58"/>
    </location>
</feature>
<organism evidence="1 2">
    <name type="scientific">Halocaridina rubra</name>
    <name type="common">Hawaiian red shrimp</name>
    <dbReference type="NCBI Taxonomy" id="373956"/>
    <lineage>
        <taxon>Eukaryota</taxon>
        <taxon>Metazoa</taxon>
        <taxon>Ecdysozoa</taxon>
        <taxon>Arthropoda</taxon>
        <taxon>Crustacea</taxon>
        <taxon>Multicrustacea</taxon>
        <taxon>Malacostraca</taxon>
        <taxon>Eumalacostraca</taxon>
        <taxon>Eucarida</taxon>
        <taxon>Decapoda</taxon>
        <taxon>Pleocyemata</taxon>
        <taxon>Caridea</taxon>
        <taxon>Atyoidea</taxon>
        <taxon>Atyidae</taxon>
        <taxon>Halocaridina</taxon>
    </lineage>
</organism>
<dbReference type="EMBL" id="JAXCGZ010008016">
    <property type="protein sequence ID" value="KAK7078101.1"/>
    <property type="molecule type" value="Genomic_DNA"/>
</dbReference>
<dbReference type="PANTHER" id="PTHR10824">
    <property type="entry name" value="ACYL-COENZYME A THIOESTERASE-RELATED"/>
    <property type="match status" value="1"/>
</dbReference>
<dbReference type="GO" id="GO:0006637">
    <property type="term" value="P:acyl-CoA metabolic process"/>
    <property type="evidence" value="ECO:0007669"/>
    <property type="project" value="TreeGrafter"/>
</dbReference>
<gene>
    <name evidence="1" type="primary">ACNAT1</name>
    <name evidence="1" type="ORF">SK128_013538</name>
</gene>
<dbReference type="GO" id="GO:0047617">
    <property type="term" value="F:fatty acyl-CoA hydrolase activity"/>
    <property type="evidence" value="ECO:0007669"/>
    <property type="project" value="TreeGrafter"/>
</dbReference>
<proteinExistence type="predicted"/>
<dbReference type="Gene3D" id="3.40.50.1820">
    <property type="entry name" value="alpha/beta hydrolase"/>
    <property type="match status" value="1"/>
</dbReference>